<comment type="similarity">
    <text evidence="2 9">Belongs to the glycosyl hydrolase 23 family.</text>
</comment>
<keyword evidence="7 9" id="KW-0378">Hydrolase</keyword>
<keyword evidence="12" id="KW-1185">Reference proteome</keyword>
<dbReference type="FunFam" id="1.10.530.10:FF:000026">
    <property type="entry name" value="Lysozyme g"/>
    <property type="match status" value="1"/>
</dbReference>
<accession>A0AAD7S0B3</accession>
<evidence type="ECO:0000256" key="9">
    <source>
        <dbReference type="PIRNR" id="PIRNR001065"/>
    </source>
</evidence>
<dbReference type="AlphaFoldDB" id="A0AAD7S0B3"/>
<comment type="catalytic activity">
    <reaction evidence="1 9">
        <text>Hydrolysis of (1-&gt;4)-beta-linkages between N-acetylmuramic acid and N-acetyl-D-glucosamine residues in a peptidoglycan and between N-acetyl-D-glucosamine residues in chitodextrins.</text>
        <dbReference type="EC" id="3.2.1.17"/>
    </reaction>
</comment>
<dbReference type="GO" id="GO:0031640">
    <property type="term" value="P:killing of cells of another organism"/>
    <property type="evidence" value="ECO:0007669"/>
    <property type="project" value="UniProtKB-KW"/>
</dbReference>
<dbReference type="Proteomes" id="UP001221898">
    <property type="component" value="Unassembled WGS sequence"/>
</dbReference>
<dbReference type="GO" id="GO:0050830">
    <property type="term" value="P:defense response to Gram-positive bacterium"/>
    <property type="evidence" value="ECO:0007669"/>
    <property type="project" value="TreeGrafter"/>
</dbReference>
<evidence type="ECO:0000256" key="8">
    <source>
        <dbReference type="ARBA" id="ARBA00023295"/>
    </source>
</evidence>
<organism evidence="11 12">
    <name type="scientific">Aldrovandia affinis</name>
    <dbReference type="NCBI Taxonomy" id="143900"/>
    <lineage>
        <taxon>Eukaryota</taxon>
        <taxon>Metazoa</taxon>
        <taxon>Chordata</taxon>
        <taxon>Craniata</taxon>
        <taxon>Vertebrata</taxon>
        <taxon>Euteleostomi</taxon>
        <taxon>Actinopterygii</taxon>
        <taxon>Neopterygii</taxon>
        <taxon>Teleostei</taxon>
        <taxon>Notacanthiformes</taxon>
        <taxon>Halosauridae</taxon>
        <taxon>Aldrovandia</taxon>
    </lineage>
</organism>
<evidence type="ECO:0000256" key="3">
    <source>
        <dbReference type="ARBA" id="ARBA00012732"/>
    </source>
</evidence>
<dbReference type="PRINTS" id="PR00749">
    <property type="entry name" value="LYSOZYMEG"/>
</dbReference>
<evidence type="ECO:0000313" key="11">
    <source>
        <dbReference type="EMBL" id="KAJ8393669.1"/>
    </source>
</evidence>
<keyword evidence="8 9" id="KW-0326">Glycosidase</keyword>
<dbReference type="PANTHER" id="PTHR31698:SF8">
    <property type="entry name" value="LYSOZYME G-RELATED"/>
    <property type="match status" value="1"/>
</dbReference>
<dbReference type="GO" id="GO:0003796">
    <property type="term" value="F:lysozyme activity"/>
    <property type="evidence" value="ECO:0007669"/>
    <property type="project" value="UniProtKB-UniRule"/>
</dbReference>
<evidence type="ECO:0000256" key="10">
    <source>
        <dbReference type="PIRSR" id="PIRSR001065-1"/>
    </source>
</evidence>
<dbReference type="PANTHER" id="PTHR31698">
    <property type="entry name" value="LYSOZYME G FAMILY MEMBER"/>
    <property type="match status" value="1"/>
</dbReference>
<dbReference type="Gene3D" id="1.10.530.10">
    <property type="match status" value="1"/>
</dbReference>
<feature type="active site" evidence="10">
    <location>
        <position position="74"/>
    </location>
</feature>
<reference evidence="11" key="1">
    <citation type="journal article" date="2023" name="Science">
        <title>Genome structures resolve the early diversification of teleost fishes.</title>
        <authorList>
            <person name="Parey E."/>
            <person name="Louis A."/>
            <person name="Montfort J."/>
            <person name="Bouchez O."/>
            <person name="Roques C."/>
            <person name="Iampietro C."/>
            <person name="Lluch J."/>
            <person name="Castinel A."/>
            <person name="Donnadieu C."/>
            <person name="Desvignes T."/>
            <person name="Floi Bucao C."/>
            <person name="Jouanno E."/>
            <person name="Wen M."/>
            <person name="Mejri S."/>
            <person name="Dirks R."/>
            <person name="Jansen H."/>
            <person name="Henkel C."/>
            <person name="Chen W.J."/>
            <person name="Zahm M."/>
            <person name="Cabau C."/>
            <person name="Klopp C."/>
            <person name="Thompson A.W."/>
            <person name="Robinson-Rechavi M."/>
            <person name="Braasch I."/>
            <person name="Lecointre G."/>
            <person name="Bobe J."/>
            <person name="Postlethwait J.H."/>
            <person name="Berthelot C."/>
            <person name="Roest Crollius H."/>
            <person name="Guiguen Y."/>
        </authorList>
    </citation>
    <scope>NUCLEOTIDE SEQUENCE</scope>
    <source>
        <strain evidence="11">NC1722</strain>
    </source>
</reference>
<name>A0AAD7S0B3_9TELE</name>
<keyword evidence="5" id="KW-0929">Antimicrobial</keyword>
<dbReference type="GO" id="GO:0009253">
    <property type="term" value="P:peptidoglycan catabolic process"/>
    <property type="evidence" value="ECO:0007669"/>
    <property type="project" value="InterPro"/>
</dbReference>
<dbReference type="SUPFAM" id="SSF53955">
    <property type="entry name" value="Lysozyme-like"/>
    <property type="match status" value="1"/>
</dbReference>
<keyword evidence="6" id="KW-0081">Bacteriolytic enzyme</keyword>
<dbReference type="InterPro" id="IPR023346">
    <property type="entry name" value="Lysozyme-like_dom_sf"/>
</dbReference>
<dbReference type="InterPro" id="IPR002152">
    <property type="entry name" value="Glyco_hydro_23"/>
</dbReference>
<dbReference type="EC" id="3.2.1.17" evidence="3 9"/>
<evidence type="ECO:0000256" key="5">
    <source>
        <dbReference type="ARBA" id="ARBA00022529"/>
    </source>
</evidence>
<dbReference type="CDD" id="cd01021">
    <property type="entry name" value="GEWL"/>
    <property type="match status" value="1"/>
</dbReference>
<gene>
    <name evidence="11" type="ORF">AAFF_G00058880</name>
</gene>
<evidence type="ECO:0000256" key="1">
    <source>
        <dbReference type="ARBA" id="ARBA00000632"/>
    </source>
</evidence>
<evidence type="ECO:0000256" key="4">
    <source>
        <dbReference type="ARBA" id="ARBA00016485"/>
    </source>
</evidence>
<evidence type="ECO:0000256" key="2">
    <source>
        <dbReference type="ARBA" id="ARBA00008902"/>
    </source>
</evidence>
<evidence type="ECO:0000313" key="12">
    <source>
        <dbReference type="Proteomes" id="UP001221898"/>
    </source>
</evidence>
<proteinExistence type="inferred from homology"/>
<dbReference type="GO" id="GO:0005576">
    <property type="term" value="C:extracellular region"/>
    <property type="evidence" value="ECO:0007669"/>
    <property type="project" value="TreeGrafter"/>
</dbReference>
<protein>
    <recommendedName>
        <fullName evidence="4 9">Lysozyme g</fullName>
        <ecNumber evidence="3 9">3.2.1.17</ecNumber>
    </recommendedName>
</protein>
<dbReference type="PIRSF" id="PIRSF001065">
    <property type="entry name" value="Lysozyme_g"/>
    <property type="match status" value="1"/>
</dbReference>
<evidence type="ECO:0000256" key="7">
    <source>
        <dbReference type="ARBA" id="ARBA00022801"/>
    </source>
</evidence>
<feature type="active site" evidence="10">
    <location>
        <position position="89"/>
    </location>
</feature>
<evidence type="ECO:0000256" key="6">
    <source>
        <dbReference type="ARBA" id="ARBA00022638"/>
    </source>
</evidence>
<comment type="caution">
    <text evidence="11">The sequence shown here is derived from an EMBL/GenBank/DDBJ whole genome shotgun (WGS) entry which is preliminary data.</text>
</comment>
<dbReference type="EMBL" id="JAINUG010000135">
    <property type="protein sequence ID" value="KAJ8393669.1"/>
    <property type="molecule type" value="Genomic_DNA"/>
</dbReference>
<sequence>MACTYGDVTRIQTTGASAVTAKQDDSTALPGVEASYQLAATDLDRMNGYKGLITRVGRAQEVDPAVIAGIVSRESRAGAPGLLKDGWGDHGNAFGLMQVDKNYHTPEGGWDSEQHLTQATGILIHFIGKIQNKFPSWTKEQQFKGGIAAYNMGDGNVHSYEEVDSHTTGRDYANDVVARAQYYKRNGF</sequence>